<dbReference type="EMBL" id="CAADFN010000009">
    <property type="protein sequence ID" value="VFK14567.1"/>
    <property type="molecule type" value="Genomic_DNA"/>
</dbReference>
<protein>
    <submittedName>
        <fullName evidence="1">Uncharacterized protein</fullName>
    </submittedName>
</protein>
<gene>
    <name evidence="1" type="ORF">BECKLFY1418C_GA0070996_100934</name>
</gene>
<proteinExistence type="predicted"/>
<sequence length="113" mass="12912">MKKEIKEKPLCVNCKFAVGEPVIEEDSQRPDMYCTHPHLIEPVKGRARSCYKMRQNHRECGDDGRLFESIEPPPVIPKKPCRIKTQTGHDFEKVEIDCPEFATSLCNVCHGVS</sequence>
<dbReference type="AlphaFoldDB" id="A0A450WC06"/>
<name>A0A450WC06_9GAMM</name>
<evidence type="ECO:0000313" key="1">
    <source>
        <dbReference type="EMBL" id="VFK14567.1"/>
    </source>
</evidence>
<reference evidence="1" key="1">
    <citation type="submission" date="2019-02" db="EMBL/GenBank/DDBJ databases">
        <authorList>
            <person name="Gruber-Vodicka R. H."/>
            <person name="Seah K. B. B."/>
        </authorList>
    </citation>
    <scope>NUCLEOTIDE SEQUENCE</scope>
    <source>
        <strain evidence="1">BECK_BY7</strain>
    </source>
</reference>
<organism evidence="1">
    <name type="scientific">Candidatus Kentrum sp. LFY</name>
    <dbReference type="NCBI Taxonomy" id="2126342"/>
    <lineage>
        <taxon>Bacteria</taxon>
        <taxon>Pseudomonadati</taxon>
        <taxon>Pseudomonadota</taxon>
        <taxon>Gammaproteobacteria</taxon>
        <taxon>Candidatus Kentrum</taxon>
    </lineage>
</organism>
<accession>A0A450WC06</accession>